<dbReference type="GO" id="GO:0000014">
    <property type="term" value="F:single-stranded DNA endodeoxyribonuclease activity"/>
    <property type="evidence" value="ECO:0007669"/>
    <property type="project" value="TreeGrafter"/>
</dbReference>
<evidence type="ECO:0000256" key="2">
    <source>
        <dbReference type="ARBA" id="ARBA00022759"/>
    </source>
</evidence>
<keyword evidence="4" id="KW-0378">Hydrolase</keyword>
<keyword evidence="5" id="KW-0238">DNA-binding</keyword>
<reference evidence="8 9" key="1">
    <citation type="submission" date="2020-07" db="EMBL/GenBank/DDBJ databases">
        <authorList>
            <person name="Partida-Martinez L."/>
            <person name="Huntemann M."/>
            <person name="Clum A."/>
            <person name="Wang J."/>
            <person name="Palaniappan K."/>
            <person name="Ritter S."/>
            <person name="Chen I.-M."/>
            <person name="Stamatis D."/>
            <person name="Reddy T."/>
            <person name="O'Malley R."/>
            <person name="Daum C."/>
            <person name="Shapiro N."/>
            <person name="Ivanova N."/>
            <person name="Kyrpides N."/>
            <person name="Woyke T."/>
        </authorList>
    </citation>
    <scope>NUCLEOTIDE SEQUENCE [LARGE SCALE GENOMIC DNA]</scope>
    <source>
        <strain evidence="8 9">AT2.17</strain>
    </source>
</reference>
<dbReference type="PANTHER" id="PTHR10150:SF0">
    <property type="entry name" value="DNA REPAIR ENDONUCLEASE XPF"/>
    <property type="match status" value="1"/>
</dbReference>
<keyword evidence="9" id="KW-1185">Reference proteome</keyword>
<dbReference type="RefSeq" id="WP_179620755.1">
    <property type="nucleotide sequence ID" value="NZ_JACCBW010000003.1"/>
</dbReference>
<sequence>MHETGPVLVDHRERGSGIPEALVAAGLEVELTDLPVGDYVLGPGLAVERKGPSDLGASIRDGRLFEQAVRLQSTFVQAVLLIEGEPRFVAEDAWRGAVCRLVEDGFTVLHSLDVEDSVAWLVRLAKRARRPAATVRAEGPRRVPRHPSAQAEVMLSVVPGISTTMSRSLLDAYGSLAGVAAAAPEGLRSHPGIGPVLAGRVAEALHADYVATADRDPGPERAARGVRAPRRWVLSPPRVGTDPDVEPDSYDRRAIALRALRSARDGTQLVDGLTGEVVAEAPAPHVRA</sequence>
<dbReference type="InterPro" id="IPR010994">
    <property type="entry name" value="RuvA_2-like"/>
</dbReference>
<dbReference type="GO" id="GO:0003684">
    <property type="term" value="F:damaged DNA binding"/>
    <property type="evidence" value="ECO:0007669"/>
    <property type="project" value="TreeGrafter"/>
</dbReference>
<evidence type="ECO:0000313" key="9">
    <source>
        <dbReference type="Proteomes" id="UP000549911"/>
    </source>
</evidence>
<evidence type="ECO:0000256" key="1">
    <source>
        <dbReference type="ARBA" id="ARBA00022722"/>
    </source>
</evidence>
<protein>
    <submittedName>
        <fullName evidence="8">ERCC4-type nuclease</fullName>
    </submittedName>
</protein>
<name>A0A7Y9H575_9ACTN</name>
<gene>
    <name evidence="8" type="ORF">F4692_003282</name>
</gene>
<evidence type="ECO:0000256" key="6">
    <source>
        <dbReference type="ARBA" id="ARBA00023204"/>
    </source>
</evidence>
<dbReference type="GO" id="GO:0000724">
    <property type="term" value="P:double-strand break repair via homologous recombination"/>
    <property type="evidence" value="ECO:0007669"/>
    <property type="project" value="TreeGrafter"/>
</dbReference>
<proteinExistence type="predicted"/>
<accession>A0A7Y9H575</accession>
<keyword evidence="1" id="KW-0540">Nuclease</keyword>
<reference evidence="8 9" key="2">
    <citation type="submission" date="2020-08" db="EMBL/GenBank/DDBJ databases">
        <title>The Agave Microbiome: Exploring the role of microbial communities in plant adaptations to desert environments.</title>
        <authorList>
            <person name="Partida-Martinez L.P."/>
        </authorList>
    </citation>
    <scope>NUCLEOTIDE SEQUENCE [LARGE SCALE GENOMIC DNA]</scope>
    <source>
        <strain evidence="8 9">AT2.17</strain>
    </source>
</reference>
<keyword evidence="3" id="KW-0227">DNA damage</keyword>
<dbReference type="Pfam" id="PF14520">
    <property type="entry name" value="HHH_5"/>
    <property type="match status" value="1"/>
</dbReference>
<organism evidence="8 9">
    <name type="scientific">Nocardioides cavernae</name>
    <dbReference type="NCBI Taxonomy" id="1921566"/>
    <lineage>
        <taxon>Bacteria</taxon>
        <taxon>Bacillati</taxon>
        <taxon>Actinomycetota</taxon>
        <taxon>Actinomycetes</taxon>
        <taxon>Propionibacteriales</taxon>
        <taxon>Nocardioidaceae</taxon>
        <taxon>Nocardioides</taxon>
    </lineage>
</organism>
<keyword evidence="6" id="KW-0234">DNA repair</keyword>
<dbReference type="PANTHER" id="PTHR10150">
    <property type="entry name" value="DNA REPAIR ENDONUCLEASE XPF"/>
    <property type="match status" value="1"/>
</dbReference>
<evidence type="ECO:0000256" key="5">
    <source>
        <dbReference type="ARBA" id="ARBA00023125"/>
    </source>
</evidence>
<dbReference type="SUPFAM" id="SSF52980">
    <property type="entry name" value="Restriction endonuclease-like"/>
    <property type="match status" value="1"/>
</dbReference>
<dbReference type="SMART" id="SM00891">
    <property type="entry name" value="ERCC4"/>
    <property type="match status" value="1"/>
</dbReference>
<dbReference type="InterPro" id="IPR011335">
    <property type="entry name" value="Restrct_endonuc-II-like"/>
</dbReference>
<dbReference type="InterPro" id="IPR006166">
    <property type="entry name" value="ERCC4_domain"/>
</dbReference>
<evidence type="ECO:0000256" key="3">
    <source>
        <dbReference type="ARBA" id="ARBA00022763"/>
    </source>
</evidence>
<dbReference type="SUPFAM" id="SSF47781">
    <property type="entry name" value="RuvA domain 2-like"/>
    <property type="match status" value="1"/>
</dbReference>
<dbReference type="AlphaFoldDB" id="A0A7Y9H575"/>
<evidence type="ECO:0000259" key="7">
    <source>
        <dbReference type="SMART" id="SM00891"/>
    </source>
</evidence>
<dbReference type="Gene3D" id="3.40.50.10130">
    <property type="match status" value="1"/>
</dbReference>
<dbReference type="EMBL" id="JACCBW010000003">
    <property type="protein sequence ID" value="NYE38137.1"/>
    <property type="molecule type" value="Genomic_DNA"/>
</dbReference>
<evidence type="ECO:0000256" key="4">
    <source>
        <dbReference type="ARBA" id="ARBA00022801"/>
    </source>
</evidence>
<feature type="domain" description="ERCC4" evidence="7">
    <location>
        <begin position="6"/>
        <end position="86"/>
    </location>
</feature>
<dbReference type="Pfam" id="PF02732">
    <property type="entry name" value="ERCC4"/>
    <property type="match status" value="1"/>
</dbReference>
<dbReference type="GO" id="GO:1901255">
    <property type="term" value="P:nucleotide-excision repair involved in interstrand cross-link repair"/>
    <property type="evidence" value="ECO:0007669"/>
    <property type="project" value="TreeGrafter"/>
</dbReference>
<comment type="caution">
    <text evidence="8">The sequence shown here is derived from an EMBL/GenBank/DDBJ whole genome shotgun (WGS) entry which is preliminary data.</text>
</comment>
<dbReference type="Gene3D" id="1.10.150.20">
    <property type="entry name" value="5' to 3' exonuclease, C-terminal subdomain"/>
    <property type="match status" value="1"/>
</dbReference>
<dbReference type="CDD" id="cd20075">
    <property type="entry name" value="XPF_nuclease_XPF_arch"/>
    <property type="match status" value="1"/>
</dbReference>
<keyword evidence="2" id="KW-0255">Endonuclease</keyword>
<evidence type="ECO:0000313" key="8">
    <source>
        <dbReference type="EMBL" id="NYE38137.1"/>
    </source>
</evidence>
<dbReference type="GO" id="GO:0003697">
    <property type="term" value="F:single-stranded DNA binding"/>
    <property type="evidence" value="ECO:0007669"/>
    <property type="project" value="TreeGrafter"/>
</dbReference>
<dbReference type="Proteomes" id="UP000549911">
    <property type="component" value="Unassembled WGS sequence"/>
</dbReference>